<dbReference type="GO" id="GO:0044206">
    <property type="term" value="P:UMP salvage"/>
    <property type="evidence" value="ECO:0007669"/>
    <property type="project" value="UniProtKB-UniRule"/>
</dbReference>
<comment type="pathway">
    <text evidence="1 11">Pyrimidine metabolism; UMP biosynthesis via salvage pathway; UMP from uracil: step 1/1.</text>
</comment>
<proteinExistence type="inferred from homology"/>
<dbReference type="HAMAP" id="MF_01218_A">
    <property type="entry name" value="Upp_A"/>
    <property type="match status" value="1"/>
</dbReference>
<feature type="binding site" evidence="11">
    <location>
        <position position="216"/>
    </location>
    <ligand>
        <name>5-phospho-alpha-D-ribose 1-diphosphate</name>
        <dbReference type="ChEBI" id="CHEBI:58017"/>
    </ligand>
</feature>
<dbReference type="InterPro" id="IPR000836">
    <property type="entry name" value="PRTase_dom"/>
</dbReference>
<organism evidence="13 14">
    <name type="scientific">Haloarchaeobius iranensis</name>
    <dbReference type="NCBI Taxonomy" id="996166"/>
    <lineage>
        <taxon>Archaea</taxon>
        <taxon>Methanobacteriati</taxon>
        <taxon>Methanobacteriota</taxon>
        <taxon>Stenosarchaea group</taxon>
        <taxon>Halobacteria</taxon>
        <taxon>Halobacteriales</taxon>
        <taxon>Halorubellaceae</taxon>
        <taxon>Haloarchaeobius</taxon>
    </lineage>
</organism>
<keyword evidence="14" id="KW-1185">Reference proteome</keyword>
<evidence type="ECO:0000256" key="8">
    <source>
        <dbReference type="ARBA" id="ARBA00022842"/>
    </source>
</evidence>
<evidence type="ECO:0000256" key="11">
    <source>
        <dbReference type="HAMAP-Rule" id="MF_01218"/>
    </source>
</evidence>
<evidence type="ECO:0000259" key="12">
    <source>
        <dbReference type="Pfam" id="PF14681"/>
    </source>
</evidence>
<evidence type="ECO:0000256" key="6">
    <source>
        <dbReference type="ARBA" id="ARBA00022679"/>
    </source>
</evidence>
<dbReference type="RefSeq" id="WP_089731125.1">
    <property type="nucleotide sequence ID" value="NZ_FNIA01000001.1"/>
</dbReference>
<comment type="function">
    <text evidence="11">Catalyzes the conversion of uracil and 5-phospho-alpha-D-ribose 1-diphosphate (PRPP) to UMP and diphosphate.</text>
</comment>
<keyword evidence="5 11" id="KW-0328">Glycosyltransferase</keyword>
<keyword evidence="6 11" id="KW-0808">Transferase</keyword>
<dbReference type="GO" id="GO:0000287">
    <property type="term" value="F:magnesium ion binding"/>
    <property type="evidence" value="ECO:0007669"/>
    <property type="project" value="UniProtKB-UniRule"/>
</dbReference>
<dbReference type="GO" id="GO:0006223">
    <property type="term" value="P:uracil salvage"/>
    <property type="evidence" value="ECO:0007669"/>
    <property type="project" value="InterPro"/>
</dbReference>
<feature type="domain" description="Phosphoribosyltransferase" evidence="12">
    <location>
        <begin position="13"/>
        <end position="224"/>
    </location>
</feature>
<feature type="binding site" evidence="11">
    <location>
        <position position="86"/>
    </location>
    <ligand>
        <name>5-phospho-alpha-D-ribose 1-diphosphate</name>
        <dbReference type="ChEBI" id="CHEBI:58017"/>
    </ligand>
</feature>
<keyword evidence="7 11" id="KW-0547">Nucleotide-binding</keyword>
<feature type="binding site" evidence="11">
    <location>
        <position position="111"/>
    </location>
    <ligand>
        <name>5-phospho-alpha-D-ribose 1-diphosphate</name>
        <dbReference type="ChEBI" id="CHEBI:58017"/>
    </ligand>
</feature>
<dbReference type="InterPro" id="IPR034331">
    <property type="entry name" value="Upp_A"/>
</dbReference>
<dbReference type="GO" id="GO:0005525">
    <property type="term" value="F:GTP binding"/>
    <property type="evidence" value="ECO:0007669"/>
    <property type="project" value="UniProtKB-KW"/>
</dbReference>
<dbReference type="SUPFAM" id="SSF53271">
    <property type="entry name" value="PRTase-like"/>
    <property type="match status" value="1"/>
</dbReference>
<evidence type="ECO:0000313" key="13">
    <source>
        <dbReference type="EMBL" id="SDM34345.1"/>
    </source>
</evidence>
<evidence type="ECO:0000256" key="10">
    <source>
        <dbReference type="ARBA" id="ARBA00031082"/>
    </source>
</evidence>
<keyword evidence="4 11" id="KW-0021">Allosteric enzyme</keyword>
<dbReference type="NCBIfam" id="TIGR01091">
    <property type="entry name" value="upp"/>
    <property type="match status" value="1"/>
</dbReference>
<evidence type="ECO:0000313" key="14">
    <source>
        <dbReference type="Proteomes" id="UP000199370"/>
    </source>
</evidence>
<feature type="binding site" evidence="11">
    <location>
        <begin position="215"/>
        <end position="217"/>
    </location>
    <ligand>
        <name>uracil</name>
        <dbReference type="ChEBI" id="CHEBI:17568"/>
    </ligand>
</feature>
<evidence type="ECO:0000256" key="1">
    <source>
        <dbReference type="ARBA" id="ARBA00005180"/>
    </source>
</evidence>
<dbReference type="OrthoDB" id="80352at2157"/>
<dbReference type="Gene3D" id="3.40.50.2020">
    <property type="match status" value="1"/>
</dbReference>
<comment type="activity regulation">
    <text evidence="11">Allosterically activated by GTP.</text>
</comment>
<evidence type="ECO:0000256" key="7">
    <source>
        <dbReference type="ARBA" id="ARBA00022741"/>
    </source>
</evidence>
<comment type="cofactor">
    <cofactor evidence="11">
        <name>Mg(2+)</name>
        <dbReference type="ChEBI" id="CHEBI:18420"/>
    </cofactor>
    <text evidence="11">Binds 1 Mg(2+) ion per subunit. The magnesium is bound as Mg-PRPP.</text>
</comment>
<dbReference type="InterPro" id="IPR029057">
    <property type="entry name" value="PRTase-like"/>
</dbReference>
<dbReference type="InterPro" id="IPR005765">
    <property type="entry name" value="UPRT"/>
</dbReference>
<dbReference type="CDD" id="cd06223">
    <property type="entry name" value="PRTases_typeI"/>
    <property type="match status" value="1"/>
</dbReference>
<dbReference type="GO" id="GO:0004845">
    <property type="term" value="F:uracil phosphoribosyltransferase activity"/>
    <property type="evidence" value="ECO:0007669"/>
    <property type="project" value="UniProtKB-UniRule"/>
</dbReference>
<comment type="catalytic activity">
    <reaction evidence="11">
        <text>UMP + diphosphate = 5-phospho-alpha-D-ribose 1-diphosphate + uracil</text>
        <dbReference type="Rhea" id="RHEA:13017"/>
        <dbReference type="ChEBI" id="CHEBI:17568"/>
        <dbReference type="ChEBI" id="CHEBI:33019"/>
        <dbReference type="ChEBI" id="CHEBI:57865"/>
        <dbReference type="ChEBI" id="CHEBI:58017"/>
        <dbReference type="EC" id="2.4.2.9"/>
    </reaction>
</comment>
<accession>A0A1G9SHT9</accession>
<gene>
    <name evidence="11" type="primary">upp</name>
    <name evidence="13" type="ORF">SAMN05192554_101161</name>
</gene>
<dbReference type="UniPathway" id="UPA00574">
    <property type="reaction ID" value="UER00636"/>
</dbReference>
<feature type="binding site" evidence="11">
    <location>
        <begin position="145"/>
        <end position="153"/>
    </location>
    <ligand>
        <name>5-phospho-alpha-D-ribose 1-diphosphate</name>
        <dbReference type="ChEBI" id="CHEBI:58017"/>
    </ligand>
</feature>
<evidence type="ECO:0000256" key="3">
    <source>
        <dbReference type="ARBA" id="ARBA00011894"/>
    </source>
</evidence>
<dbReference type="NCBIfam" id="NF001097">
    <property type="entry name" value="PRK00129.1"/>
    <property type="match status" value="1"/>
</dbReference>
<sequence>MTIEDRGDAYLVTHALATDTLTKLRSVETEQVAFRKGLVKLGRICGYEIIDGRMETQYVEVQTPLEKTMGERVKGLDDVVIINVLRAATPFVEGLLKAFPRARQGVISASRDEEAGRNEDGEFPITIDYVKLPEINEEDTVIVADPMLATGSTMNAVLDHVTEQAPDPEHLIVLSAVSAPDGLIRVGEQFPEADLLTVAIDDHLDDNGFIVPGLGDAGDRAFRTT</sequence>
<dbReference type="EC" id="2.4.2.9" evidence="3 11"/>
<evidence type="ECO:0000256" key="4">
    <source>
        <dbReference type="ARBA" id="ARBA00022533"/>
    </source>
</evidence>
<evidence type="ECO:0000256" key="2">
    <source>
        <dbReference type="ARBA" id="ARBA00009516"/>
    </source>
</evidence>
<keyword evidence="8 11" id="KW-0460">Magnesium</keyword>
<dbReference type="Proteomes" id="UP000199370">
    <property type="component" value="Unassembled WGS sequence"/>
</dbReference>
<evidence type="ECO:0000256" key="5">
    <source>
        <dbReference type="ARBA" id="ARBA00022676"/>
    </source>
</evidence>
<protein>
    <recommendedName>
        <fullName evidence="3 11">Uracil phosphoribosyltransferase</fullName>
        <ecNumber evidence="3 11">2.4.2.9</ecNumber>
    </recommendedName>
    <alternativeName>
        <fullName evidence="10 11">UMP pyrophosphorylase</fullName>
    </alternativeName>
    <alternativeName>
        <fullName evidence="11">UPRTase</fullName>
    </alternativeName>
</protein>
<dbReference type="EMBL" id="FNIA01000001">
    <property type="protein sequence ID" value="SDM34345.1"/>
    <property type="molecule type" value="Genomic_DNA"/>
</dbReference>
<reference evidence="13 14" key="1">
    <citation type="submission" date="2016-10" db="EMBL/GenBank/DDBJ databases">
        <authorList>
            <person name="de Groot N.N."/>
        </authorList>
    </citation>
    <scope>NUCLEOTIDE SEQUENCE [LARGE SCALE GENOMIC DNA]</scope>
    <source>
        <strain evidence="14">EB21,IBRC-M 10013,KCTC 4048</strain>
    </source>
</reference>
<keyword evidence="9 11" id="KW-0342">GTP-binding</keyword>
<feature type="binding site" evidence="11">
    <location>
        <position position="210"/>
    </location>
    <ligand>
        <name>uracil</name>
        <dbReference type="ChEBI" id="CHEBI:17568"/>
    </ligand>
</feature>
<dbReference type="Pfam" id="PF14681">
    <property type="entry name" value="UPRTase"/>
    <property type="match status" value="1"/>
</dbReference>
<dbReference type="AlphaFoldDB" id="A0A1G9SHT9"/>
<evidence type="ECO:0000256" key="9">
    <source>
        <dbReference type="ARBA" id="ARBA00023134"/>
    </source>
</evidence>
<name>A0A1G9SHT9_9EURY</name>
<dbReference type="STRING" id="996166.SAMN05192554_101161"/>
<feature type="binding site" evidence="11">
    <location>
        <begin position="36"/>
        <end position="40"/>
    </location>
    <ligand>
        <name>GTP</name>
        <dbReference type="ChEBI" id="CHEBI:37565"/>
    </ligand>
</feature>
<comment type="similarity">
    <text evidence="2 11">Belongs to the UPRTase family.</text>
</comment>